<gene>
    <name evidence="10" type="ORF">DR950_40065</name>
</gene>
<keyword evidence="11" id="KW-1185">Reference proteome</keyword>
<evidence type="ECO:0000256" key="2">
    <source>
        <dbReference type="ARBA" id="ARBA00012438"/>
    </source>
</evidence>
<dbReference type="Proteomes" id="UP000263377">
    <property type="component" value="Unassembled WGS sequence"/>
</dbReference>
<dbReference type="GO" id="GO:0046983">
    <property type="term" value="F:protein dimerization activity"/>
    <property type="evidence" value="ECO:0007669"/>
    <property type="project" value="InterPro"/>
</dbReference>
<keyword evidence="8" id="KW-0902">Two-component regulatory system</keyword>
<dbReference type="RefSeq" id="WP_117492900.1">
    <property type="nucleotide sequence ID" value="NZ_QVIG01000003.1"/>
</dbReference>
<dbReference type="InterPro" id="IPR003594">
    <property type="entry name" value="HATPase_dom"/>
</dbReference>
<comment type="caution">
    <text evidence="10">The sequence shown here is derived from an EMBL/GenBank/DDBJ whole genome shotgun (WGS) entry which is preliminary data.</text>
</comment>
<protein>
    <recommendedName>
        <fullName evidence="2">histidine kinase</fullName>
        <ecNumber evidence="2">2.7.13.3</ecNumber>
    </recommendedName>
</protein>
<keyword evidence="3" id="KW-0597">Phosphoprotein</keyword>
<dbReference type="Pfam" id="PF07730">
    <property type="entry name" value="HisKA_3"/>
    <property type="match status" value="1"/>
</dbReference>
<dbReference type="InterPro" id="IPR036890">
    <property type="entry name" value="HATPase_C_sf"/>
</dbReference>
<dbReference type="GO" id="GO:0016020">
    <property type="term" value="C:membrane"/>
    <property type="evidence" value="ECO:0007669"/>
    <property type="project" value="InterPro"/>
</dbReference>
<sequence>MSSTPSPPLLRRVPPEVWVGLAWCVAAGYPAVRLGGDASQHPGAAAHGGWAFTLADTVVAFAGAALVRRLPVLSVVLLLIAAFTETDGWAGGAQVPPGALLAVDVALCLITATRPRRTSRAAFTLVMALLVAHIGMVHGNTVGIFTGTHIGSADGAALLALVAWLVGRSGRQNREHAAALGARAAEEAVTAERLRIAREMHDTVAHSLGIVALQAGAARRVIDRRPERAKQALGEIEAAGRDTLAALRRMLVALREADGEASAPVPQGLADLDRLAGATTAAGVRVEVRRRGEPGPLPPEVDLAAFRIVQESVTNVVRHADTDACVVAVDHRTAGELSVEVTDRGRGLGPVRGAGGGFGLAGLRERVALLRGEFEAGPLPGGGFRVAARLPVPVAVSVPGSSGSSAGEVGA</sequence>
<evidence type="ECO:0000256" key="6">
    <source>
        <dbReference type="ARBA" id="ARBA00022777"/>
    </source>
</evidence>
<dbReference type="Gene3D" id="3.30.565.10">
    <property type="entry name" value="Histidine kinase-like ATPase, C-terminal domain"/>
    <property type="match status" value="1"/>
</dbReference>
<evidence type="ECO:0000256" key="1">
    <source>
        <dbReference type="ARBA" id="ARBA00000085"/>
    </source>
</evidence>
<evidence type="ECO:0000259" key="9">
    <source>
        <dbReference type="SMART" id="SM00387"/>
    </source>
</evidence>
<dbReference type="Pfam" id="PF02518">
    <property type="entry name" value="HATPase_c"/>
    <property type="match status" value="1"/>
</dbReference>
<organism evidence="10 11">
    <name type="scientific">Kitasatospora xanthocidica</name>
    <dbReference type="NCBI Taxonomy" id="83382"/>
    <lineage>
        <taxon>Bacteria</taxon>
        <taxon>Bacillati</taxon>
        <taxon>Actinomycetota</taxon>
        <taxon>Actinomycetes</taxon>
        <taxon>Kitasatosporales</taxon>
        <taxon>Streptomycetaceae</taxon>
        <taxon>Kitasatospora</taxon>
    </lineage>
</organism>
<dbReference type="InterPro" id="IPR050482">
    <property type="entry name" value="Sensor_HK_TwoCompSys"/>
</dbReference>
<keyword evidence="7" id="KW-0067">ATP-binding</keyword>
<dbReference type="EMBL" id="QVIG01000003">
    <property type="protein sequence ID" value="RGD55549.1"/>
    <property type="molecule type" value="Genomic_DNA"/>
</dbReference>
<keyword evidence="6 10" id="KW-0418">Kinase</keyword>
<evidence type="ECO:0000256" key="7">
    <source>
        <dbReference type="ARBA" id="ARBA00022840"/>
    </source>
</evidence>
<dbReference type="SMART" id="SM00387">
    <property type="entry name" value="HATPase_c"/>
    <property type="match status" value="1"/>
</dbReference>
<keyword evidence="4" id="KW-0808">Transferase</keyword>
<dbReference type="SUPFAM" id="SSF55874">
    <property type="entry name" value="ATPase domain of HSP90 chaperone/DNA topoisomerase II/histidine kinase"/>
    <property type="match status" value="1"/>
</dbReference>
<evidence type="ECO:0000256" key="3">
    <source>
        <dbReference type="ARBA" id="ARBA00022553"/>
    </source>
</evidence>
<proteinExistence type="predicted"/>
<evidence type="ECO:0000313" key="11">
    <source>
        <dbReference type="Proteomes" id="UP000263377"/>
    </source>
</evidence>
<dbReference type="Gene3D" id="1.20.5.1930">
    <property type="match status" value="1"/>
</dbReference>
<dbReference type="CDD" id="cd16917">
    <property type="entry name" value="HATPase_UhpB-NarQ-NarX-like"/>
    <property type="match status" value="1"/>
</dbReference>
<keyword evidence="5" id="KW-0547">Nucleotide-binding</keyword>
<name>A0A372ZI72_9ACTN</name>
<evidence type="ECO:0000256" key="8">
    <source>
        <dbReference type="ARBA" id="ARBA00023012"/>
    </source>
</evidence>
<accession>A0A372ZI72</accession>
<reference evidence="10 11" key="1">
    <citation type="submission" date="2018-08" db="EMBL/GenBank/DDBJ databases">
        <title>Diversity &amp; Physiological Properties of Lignin-Decomposing Actinobacteria from Soil.</title>
        <authorList>
            <person name="Roh S.G."/>
            <person name="Kim S.B."/>
        </authorList>
    </citation>
    <scope>NUCLEOTIDE SEQUENCE [LARGE SCALE GENOMIC DNA]</scope>
    <source>
        <strain evidence="10 11">MMS17-GH009</strain>
    </source>
</reference>
<dbReference type="EC" id="2.7.13.3" evidence="2"/>
<dbReference type="GO" id="GO:0000155">
    <property type="term" value="F:phosphorelay sensor kinase activity"/>
    <property type="evidence" value="ECO:0007669"/>
    <property type="project" value="InterPro"/>
</dbReference>
<evidence type="ECO:0000256" key="4">
    <source>
        <dbReference type="ARBA" id="ARBA00022679"/>
    </source>
</evidence>
<dbReference type="PANTHER" id="PTHR24421">
    <property type="entry name" value="NITRATE/NITRITE SENSOR PROTEIN NARX-RELATED"/>
    <property type="match status" value="1"/>
</dbReference>
<evidence type="ECO:0000313" key="10">
    <source>
        <dbReference type="EMBL" id="RGD55549.1"/>
    </source>
</evidence>
<comment type="catalytic activity">
    <reaction evidence="1">
        <text>ATP + protein L-histidine = ADP + protein N-phospho-L-histidine.</text>
        <dbReference type="EC" id="2.7.13.3"/>
    </reaction>
</comment>
<evidence type="ECO:0000256" key="5">
    <source>
        <dbReference type="ARBA" id="ARBA00022741"/>
    </source>
</evidence>
<feature type="domain" description="Histidine kinase/HSP90-like ATPase" evidence="9">
    <location>
        <begin position="300"/>
        <end position="394"/>
    </location>
</feature>
<dbReference type="PANTHER" id="PTHR24421:SF10">
    <property type="entry name" value="NITRATE_NITRITE SENSOR PROTEIN NARQ"/>
    <property type="match status" value="1"/>
</dbReference>
<dbReference type="InterPro" id="IPR011712">
    <property type="entry name" value="Sig_transdc_His_kin_sub3_dim/P"/>
</dbReference>
<dbReference type="AlphaFoldDB" id="A0A372ZI72"/>
<dbReference type="GO" id="GO:0005524">
    <property type="term" value="F:ATP binding"/>
    <property type="evidence" value="ECO:0007669"/>
    <property type="project" value="UniProtKB-KW"/>
</dbReference>